<evidence type="ECO:0000313" key="1">
    <source>
        <dbReference type="EMBL" id="JAH83443.1"/>
    </source>
</evidence>
<name>A0A0E9W1T6_ANGAN</name>
<sequence>MSPCVNKNGVSYGTSGHHHFSFNMFYIMYPWADFSAKVYK</sequence>
<proteinExistence type="predicted"/>
<accession>A0A0E9W1T6</accession>
<reference evidence="1" key="2">
    <citation type="journal article" date="2015" name="Fish Shellfish Immunol.">
        <title>Early steps in the European eel (Anguilla anguilla)-Vibrio vulnificus interaction in the gills: Role of the RtxA13 toxin.</title>
        <authorList>
            <person name="Callol A."/>
            <person name="Pajuelo D."/>
            <person name="Ebbesson L."/>
            <person name="Teles M."/>
            <person name="MacKenzie S."/>
            <person name="Amaro C."/>
        </authorList>
    </citation>
    <scope>NUCLEOTIDE SEQUENCE</scope>
</reference>
<organism evidence="1">
    <name type="scientific">Anguilla anguilla</name>
    <name type="common">European freshwater eel</name>
    <name type="synonym">Muraena anguilla</name>
    <dbReference type="NCBI Taxonomy" id="7936"/>
    <lineage>
        <taxon>Eukaryota</taxon>
        <taxon>Metazoa</taxon>
        <taxon>Chordata</taxon>
        <taxon>Craniata</taxon>
        <taxon>Vertebrata</taxon>
        <taxon>Euteleostomi</taxon>
        <taxon>Actinopterygii</taxon>
        <taxon>Neopterygii</taxon>
        <taxon>Teleostei</taxon>
        <taxon>Anguilliformes</taxon>
        <taxon>Anguillidae</taxon>
        <taxon>Anguilla</taxon>
    </lineage>
</organism>
<dbReference type="AlphaFoldDB" id="A0A0E9W1T6"/>
<protein>
    <submittedName>
        <fullName evidence="1">Uncharacterized protein</fullName>
    </submittedName>
</protein>
<reference evidence="1" key="1">
    <citation type="submission" date="2014-11" db="EMBL/GenBank/DDBJ databases">
        <authorList>
            <person name="Amaro Gonzalez C."/>
        </authorList>
    </citation>
    <scope>NUCLEOTIDE SEQUENCE</scope>
</reference>
<dbReference type="EMBL" id="GBXM01025134">
    <property type="protein sequence ID" value="JAH83443.1"/>
    <property type="molecule type" value="Transcribed_RNA"/>
</dbReference>